<feature type="compositionally biased region" description="Basic and acidic residues" evidence="1">
    <location>
        <begin position="1"/>
        <end position="20"/>
    </location>
</feature>
<protein>
    <submittedName>
        <fullName evidence="2">Chromodomain helicase DNA binding protein</fullName>
    </submittedName>
</protein>
<dbReference type="KEGG" id="mci:Mesci_6304"/>
<dbReference type="HOGENOM" id="CLU_2826114_0_0_5"/>
<dbReference type="OrthoDB" id="9909348at2"/>
<accession>E8TPQ5</accession>
<dbReference type="AlphaFoldDB" id="E8TPQ5"/>
<evidence type="ECO:0000256" key="1">
    <source>
        <dbReference type="SAM" id="MobiDB-lite"/>
    </source>
</evidence>
<proteinExistence type="predicted"/>
<name>E8TPQ5_MESCW</name>
<feature type="region of interest" description="Disordered" evidence="1">
    <location>
        <begin position="1"/>
        <end position="66"/>
    </location>
</feature>
<sequence length="66" mass="7568">MTKDSKETQHEKFQRVARELETDEAEEAFDRVSKKVVKSRPPKGEKVASSKVAKRPNSPETPRDRS</sequence>
<dbReference type="EMBL" id="CP002448">
    <property type="protein sequence ID" value="ADV15290.1"/>
    <property type="molecule type" value="Genomic_DNA"/>
</dbReference>
<reference evidence="3" key="1">
    <citation type="submission" date="2011-01" db="EMBL/GenBank/DDBJ databases">
        <title>Complete sequence of plasmid of Mesorhizobium ciceri bv. biserrulae WSM1271.</title>
        <authorList>
            <person name="Lucas S."/>
            <person name="Copeland A."/>
            <person name="Lapidus A."/>
            <person name="Cheng J.-F."/>
            <person name="Goodwin L."/>
            <person name="Pitluck S."/>
            <person name="Teshima H."/>
            <person name="Detter J.C."/>
            <person name="Han C."/>
            <person name="Tapia R."/>
            <person name="Land M."/>
            <person name="Hauser L."/>
            <person name="Kyrpides N."/>
            <person name="Ivanova N."/>
            <person name="Nandasena K."/>
            <person name="Reeve W.G."/>
            <person name="Howieson J.G."/>
            <person name="O'Hara G."/>
            <person name="Tiwari R.P."/>
            <person name="Woyke T."/>
        </authorList>
    </citation>
    <scope>NUCLEOTIDE SEQUENCE [LARGE SCALE GENOMIC DNA]</scope>
    <source>
        <strain evidence="3">HAMBI 2942 / LMG 23838 / WSM1271</strain>
        <plasmid evidence="3">Plasmid pMESCI01</plasmid>
    </source>
</reference>
<organism evidence="2 3">
    <name type="scientific">Mesorhizobium ciceri biovar biserrulae (strain HAMBI 2942 / LMG 23838 / WSM1271)</name>
    <dbReference type="NCBI Taxonomy" id="765698"/>
    <lineage>
        <taxon>Bacteria</taxon>
        <taxon>Pseudomonadati</taxon>
        <taxon>Pseudomonadota</taxon>
        <taxon>Alphaproteobacteria</taxon>
        <taxon>Hyphomicrobiales</taxon>
        <taxon>Phyllobacteriaceae</taxon>
        <taxon>Mesorhizobium</taxon>
    </lineage>
</organism>
<keyword evidence="2" id="KW-0614">Plasmid</keyword>
<evidence type="ECO:0000313" key="2">
    <source>
        <dbReference type="EMBL" id="ADV15290.1"/>
    </source>
</evidence>
<evidence type="ECO:0000313" key="3">
    <source>
        <dbReference type="Proteomes" id="UP000007471"/>
    </source>
</evidence>
<dbReference type="Proteomes" id="UP000007471">
    <property type="component" value="Plasmid pMESCI01"/>
</dbReference>
<gene>
    <name evidence="2" type="ordered locus">Mesci_6304</name>
</gene>
<geneLocation type="plasmid" evidence="2 3">
    <name>pMESCI01</name>
</geneLocation>